<proteinExistence type="predicted"/>
<dbReference type="Proteomes" id="UP000013251">
    <property type="component" value="Unassembled WGS sequence"/>
</dbReference>
<evidence type="ECO:0000313" key="3">
    <source>
        <dbReference type="Proteomes" id="UP000013251"/>
    </source>
</evidence>
<dbReference type="AlphaFoldDB" id="N9ECR1"/>
<keyword evidence="1" id="KW-1133">Transmembrane helix</keyword>
<keyword evidence="1" id="KW-0472">Membrane</keyword>
<dbReference type="EMBL" id="APQG01000050">
    <property type="protein sequence ID" value="ENV90615.1"/>
    <property type="molecule type" value="Genomic_DNA"/>
</dbReference>
<keyword evidence="1" id="KW-0812">Transmembrane</keyword>
<feature type="transmembrane region" description="Helical" evidence="1">
    <location>
        <begin position="85"/>
        <end position="104"/>
    </location>
</feature>
<feature type="transmembrane region" description="Helical" evidence="1">
    <location>
        <begin position="45"/>
        <end position="65"/>
    </location>
</feature>
<sequence length="126" mass="14993">MIFFMLRQHQARSAILLSISRKSTVISNYFLNFLSKTQLNQFNQVIVLSEVLIFITADGCAFYSIPNLTQPPFLIFLFGWMFFPQIHPFFCFFIYFLSIFLYFFHIQSILMLCFAYESQKIVAFFL</sequence>
<gene>
    <name evidence="2" type="ORF">F938_04222</name>
</gene>
<keyword evidence="3" id="KW-1185">Reference proteome</keyword>
<name>N9ECR1_ACIBZ</name>
<accession>N9ECR1</accession>
<protein>
    <recommendedName>
        <fullName evidence="4">Transmembrane protein</fullName>
    </recommendedName>
</protein>
<reference evidence="2 3" key="1">
    <citation type="submission" date="2013-02" db="EMBL/GenBank/DDBJ databases">
        <title>The Genome Sequence of Acinetobacter bereziniae CIP 70.12.</title>
        <authorList>
            <consortium name="The Broad Institute Genome Sequencing Platform"/>
            <consortium name="The Broad Institute Genome Sequencing Center for Infectious Disease"/>
            <person name="Cerqueira G."/>
            <person name="Feldgarden M."/>
            <person name="Courvalin P."/>
            <person name="Perichon B."/>
            <person name="Grillot-Courvalin C."/>
            <person name="Clermont D."/>
            <person name="Rocha E."/>
            <person name="Yoon E.-J."/>
            <person name="Nemec A."/>
            <person name="Walker B."/>
            <person name="Young S.K."/>
            <person name="Zeng Q."/>
            <person name="Gargeya S."/>
            <person name="Fitzgerald M."/>
            <person name="Haas B."/>
            <person name="Abouelleil A."/>
            <person name="Alvarado L."/>
            <person name="Arachchi H.M."/>
            <person name="Berlin A.M."/>
            <person name="Chapman S.B."/>
            <person name="Dewar J."/>
            <person name="Goldberg J."/>
            <person name="Griggs A."/>
            <person name="Gujja S."/>
            <person name="Hansen M."/>
            <person name="Howarth C."/>
            <person name="Imamovic A."/>
            <person name="Larimer J."/>
            <person name="McCowan C."/>
            <person name="Murphy C."/>
            <person name="Neiman D."/>
            <person name="Pearson M."/>
            <person name="Priest M."/>
            <person name="Roberts A."/>
            <person name="Saif S."/>
            <person name="Shea T."/>
            <person name="Sisk P."/>
            <person name="Sykes S."/>
            <person name="Wortman J."/>
            <person name="Nusbaum C."/>
            <person name="Birren B."/>
        </authorList>
    </citation>
    <scope>NUCLEOTIDE SEQUENCE [LARGE SCALE GENOMIC DNA]</scope>
    <source>
        <strain evidence="2 3">CIP 70.12</strain>
    </source>
</reference>
<evidence type="ECO:0000256" key="1">
    <source>
        <dbReference type="SAM" id="Phobius"/>
    </source>
</evidence>
<evidence type="ECO:0000313" key="2">
    <source>
        <dbReference type="EMBL" id="ENV90615.1"/>
    </source>
</evidence>
<organism evidence="2 3">
    <name type="scientific">Acinetobacter bereziniae LMG 1003 = CIP 70.12</name>
    <dbReference type="NCBI Taxonomy" id="981324"/>
    <lineage>
        <taxon>Bacteria</taxon>
        <taxon>Pseudomonadati</taxon>
        <taxon>Pseudomonadota</taxon>
        <taxon>Gammaproteobacteria</taxon>
        <taxon>Moraxellales</taxon>
        <taxon>Moraxellaceae</taxon>
        <taxon>Acinetobacter</taxon>
    </lineage>
</organism>
<evidence type="ECO:0008006" key="4">
    <source>
        <dbReference type="Google" id="ProtNLM"/>
    </source>
</evidence>
<dbReference type="HOGENOM" id="CLU_161808_0_0_6"/>
<comment type="caution">
    <text evidence="2">The sequence shown here is derived from an EMBL/GenBank/DDBJ whole genome shotgun (WGS) entry which is preliminary data.</text>
</comment>